<keyword evidence="2 5" id="KW-0689">Ribosomal protein</keyword>
<evidence type="ECO:0000256" key="5">
    <source>
        <dbReference type="HAMAP-Rule" id="MF_00340"/>
    </source>
</evidence>
<name>A0A0G4B4L6_9BACT</name>
<evidence type="ECO:0000256" key="4">
    <source>
        <dbReference type="ARBA" id="ARBA00035178"/>
    </source>
</evidence>
<evidence type="ECO:0000256" key="6">
    <source>
        <dbReference type="SAM" id="MobiDB-lite"/>
    </source>
</evidence>
<feature type="region of interest" description="Disordered" evidence="6">
    <location>
        <begin position="1"/>
        <end position="22"/>
    </location>
</feature>
<evidence type="ECO:0000313" key="8">
    <source>
        <dbReference type="Proteomes" id="UP000035648"/>
    </source>
</evidence>
<evidence type="ECO:0000256" key="1">
    <source>
        <dbReference type="ARBA" id="ARBA00008560"/>
    </source>
</evidence>
<dbReference type="InterPro" id="IPR002677">
    <property type="entry name" value="Ribosomal_bL32"/>
</dbReference>
<dbReference type="NCBIfam" id="TIGR01031">
    <property type="entry name" value="rpmF_bact"/>
    <property type="match status" value="1"/>
</dbReference>
<dbReference type="InterPro" id="IPR044957">
    <property type="entry name" value="Ribosomal_bL32_bact"/>
</dbReference>
<sequence length="77" mass="8713">MAEPKKRLTSARSGARRSHLAHKAKKLTECPKCKAVVPSHQVCSKCGFYNGNDVMELEKKEQAKAARRKEEEEKTNE</sequence>
<gene>
    <name evidence="5" type="primary">rpmF</name>
    <name evidence="7" type="ORF">UT28_C0001G0977</name>
</gene>
<dbReference type="Proteomes" id="UP000035648">
    <property type="component" value="Chromosome"/>
</dbReference>
<dbReference type="PANTHER" id="PTHR35534">
    <property type="entry name" value="50S RIBOSOMAL PROTEIN L32"/>
    <property type="match status" value="1"/>
</dbReference>
<evidence type="ECO:0000256" key="3">
    <source>
        <dbReference type="ARBA" id="ARBA00023274"/>
    </source>
</evidence>
<dbReference type="PANTHER" id="PTHR35534:SF1">
    <property type="entry name" value="LARGE RIBOSOMAL SUBUNIT PROTEIN BL32"/>
    <property type="match status" value="1"/>
</dbReference>
<dbReference type="EMBL" id="CP011213">
    <property type="protein sequence ID" value="AKM82754.1"/>
    <property type="molecule type" value="Genomic_DNA"/>
</dbReference>
<evidence type="ECO:0000313" key="7">
    <source>
        <dbReference type="EMBL" id="AKM82754.1"/>
    </source>
</evidence>
<dbReference type="SUPFAM" id="SSF57829">
    <property type="entry name" value="Zn-binding ribosomal proteins"/>
    <property type="match status" value="1"/>
</dbReference>
<dbReference type="AlphaFoldDB" id="A0A0G4B4L6"/>
<organism evidence="7 8">
    <name type="scientific">Berkelbacteria bacterium GW2011_GWE1_39_12</name>
    <dbReference type="NCBI Taxonomy" id="1618337"/>
    <lineage>
        <taxon>Bacteria</taxon>
        <taxon>Candidatus Berkelbacteria</taxon>
    </lineage>
</organism>
<reference evidence="7 8" key="1">
    <citation type="journal article" date="2015" name="Nature">
        <title>rRNA introns, odd ribosomes, and small enigmatic genomes across a large radiation of phyla.</title>
        <authorList>
            <person name="Brown C.T."/>
            <person name="Hug L.A."/>
            <person name="Thomas B.C."/>
            <person name="Sharon I."/>
            <person name="Castelle C.J."/>
            <person name="Singh A."/>
            <person name="Wilkins M.J."/>
            <person name="Williams K.H."/>
            <person name="Banfield J.F."/>
        </authorList>
    </citation>
    <scope>NUCLEOTIDE SEQUENCE [LARGE SCALE GENOMIC DNA]</scope>
</reference>
<dbReference type="GO" id="GO:0015934">
    <property type="term" value="C:large ribosomal subunit"/>
    <property type="evidence" value="ECO:0007669"/>
    <property type="project" value="InterPro"/>
</dbReference>
<keyword evidence="3 5" id="KW-0687">Ribonucleoprotein</keyword>
<dbReference type="InterPro" id="IPR011332">
    <property type="entry name" value="Ribosomal_zn-bd"/>
</dbReference>
<protein>
    <recommendedName>
        <fullName evidence="4 5">Large ribosomal subunit protein bL32</fullName>
    </recommendedName>
</protein>
<comment type="similarity">
    <text evidence="1 5">Belongs to the bacterial ribosomal protein bL32 family.</text>
</comment>
<dbReference type="GO" id="GO:0003735">
    <property type="term" value="F:structural constituent of ribosome"/>
    <property type="evidence" value="ECO:0007669"/>
    <property type="project" value="InterPro"/>
</dbReference>
<dbReference type="Pfam" id="PF01783">
    <property type="entry name" value="Ribosomal_L32p"/>
    <property type="match status" value="1"/>
</dbReference>
<dbReference type="KEGG" id="bbgw:UT28_C0001G0977"/>
<dbReference type="HAMAP" id="MF_00340">
    <property type="entry name" value="Ribosomal_bL32"/>
    <property type="match status" value="1"/>
</dbReference>
<evidence type="ECO:0000256" key="2">
    <source>
        <dbReference type="ARBA" id="ARBA00022980"/>
    </source>
</evidence>
<dbReference type="STRING" id="1618337.UT28_C0001G0977"/>
<accession>A0A0G4B4L6</accession>
<dbReference type="GO" id="GO:0006412">
    <property type="term" value="P:translation"/>
    <property type="evidence" value="ECO:0007669"/>
    <property type="project" value="UniProtKB-UniRule"/>
</dbReference>
<proteinExistence type="inferred from homology"/>